<dbReference type="GO" id="GO:0004180">
    <property type="term" value="F:carboxypeptidase activity"/>
    <property type="evidence" value="ECO:0007669"/>
    <property type="project" value="UniProtKB-KW"/>
</dbReference>
<dbReference type="InterPro" id="IPR008969">
    <property type="entry name" value="CarboxyPept-like_regulatory"/>
</dbReference>
<evidence type="ECO:0000313" key="2">
    <source>
        <dbReference type="Proteomes" id="UP000293300"/>
    </source>
</evidence>
<dbReference type="OrthoDB" id="604691at2"/>
<dbReference type="Proteomes" id="UP000293300">
    <property type="component" value="Unassembled WGS sequence"/>
</dbReference>
<sequence>MKHKFAFFVCLIMTVSYGQGVIQGTVIDKESRQPLAFANLSVKDSNQRMVCDVNGKFSLIGASKNAVLVCSHVGYEKGEFHVDEKNSKAILIELMMSHNELVEVVVGGDNPANAIISKVIANKELNNPERLQTFQYSSYNKIIYDYNSQNKNDSVNIRLKLKGSHFFMMESVTQRKFMKPDLSEEVVLATKVSGFKNPSFASVATDFQPFSFYQDNIKFFNVNYLNPISKGSLKKYKFHLEDTLINEKDTVFIISYKPKKHKNFDGLKGLLYINSNKYAVQNVIATPAEKGKIDIKIQQKYSLIEGVYWFPEQLNFAIQFNEFPKKEMPMIIDGKTYISEVKINLPLEKKKFSSQLARLEEDATTKDSVFWKKHRIESLSSVDVKTYRVIDSIGEKMNFDIYLTYFEKILQKKWPLKYVDIDLSKTLLYNKYEGLRIGSGFYTNEAVSKKITLGGFMGYGVKDELFKYGGEFVVHVSKKNEFDLGVYYQDDLMETGGYGKDLNRKLFFDYRKFIGYQYDYIKQLGLSVHFRSFDYFLWDIRLNQTDTDPKYLYEFNDNGTSFTQYKNTSVRLNLRFAYKEKFINSFNQNISTGTKYPILYLSYTRGVKNLLGGNFDYNKTELALEHSFYIKSLGNTSYRLEGGYIDNTLPYGLLFTGEGSYDKGVPFIMENTFQTMAPYEFLSNRYVNLFWSHNFGGLLFKQQKFQPILSWHNNMGWGALSRVETHQFIEFKTKNKLFLETGLQLDNLIKLNYMNLADIGFGAGGYYRYGYYTNPEFKDNVAFKFTLNFSIK</sequence>
<protein>
    <submittedName>
        <fullName evidence="1">Carboxypeptidase-like regulatory domain-containing protein</fullName>
    </submittedName>
</protein>
<evidence type="ECO:0000313" key="1">
    <source>
        <dbReference type="EMBL" id="TBX70925.1"/>
    </source>
</evidence>
<dbReference type="SUPFAM" id="SSF49464">
    <property type="entry name" value="Carboxypeptidase regulatory domain-like"/>
    <property type="match status" value="1"/>
</dbReference>
<dbReference type="Pfam" id="PF18939">
    <property type="entry name" value="DUF5686"/>
    <property type="match status" value="2"/>
</dbReference>
<keyword evidence="1" id="KW-0121">Carboxypeptidase</keyword>
<proteinExistence type="predicted"/>
<keyword evidence="1" id="KW-0378">Hydrolase</keyword>
<dbReference type="InterPro" id="IPR043741">
    <property type="entry name" value="DUF5686"/>
</dbReference>
<organism evidence="1 2">
    <name type="scientific">Flavobacterium silvisoli</name>
    <dbReference type="NCBI Taxonomy" id="2529433"/>
    <lineage>
        <taxon>Bacteria</taxon>
        <taxon>Pseudomonadati</taxon>
        <taxon>Bacteroidota</taxon>
        <taxon>Flavobacteriia</taxon>
        <taxon>Flavobacteriales</taxon>
        <taxon>Flavobacteriaceae</taxon>
        <taxon>Flavobacterium</taxon>
    </lineage>
</organism>
<keyword evidence="2" id="KW-1185">Reference proteome</keyword>
<accession>A0A4Q9Z3B7</accession>
<keyword evidence="1" id="KW-0645">Protease</keyword>
<dbReference type="EMBL" id="SJPE01000001">
    <property type="protein sequence ID" value="TBX70925.1"/>
    <property type="molecule type" value="Genomic_DNA"/>
</dbReference>
<reference evidence="1 2" key="1">
    <citation type="submission" date="2019-02" db="EMBL/GenBank/DDBJ databases">
        <title>Flavobacterium sp. RD-2-33 isolated from forest soil.</title>
        <authorList>
            <person name="Chaudhary D.K."/>
        </authorList>
    </citation>
    <scope>NUCLEOTIDE SEQUENCE [LARGE SCALE GENOMIC DNA]</scope>
    <source>
        <strain evidence="1 2">RD-2-33</strain>
    </source>
</reference>
<comment type="caution">
    <text evidence="1">The sequence shown here is derived from an EMBL/GenBank/DDBJ whole genome shotgun (WGS) entry which is preliminary data.</text>
</comment>
<dbReference type="RefSeq" id="WP_131474538.1">
    <property type="nucleotide sequence ID" value="NZ_SJPE01000001.1"/>
</dbReference>
<dbReference type="Pfam" id="PF13715">
    <property type="entry name" value="CarbopepD_reg_2"/>
    <property type="match status" value="1"/>
</dbReference>
<dbReference type="AlphaFoldDB" id="A0A4Q9Z3B7"/>
<dbReference type="Gene3D" id="2.60.40.1120">
    <property type="entry name" value="Carboxypeptidase-like, regulatory domain"/>
    <property type="match status" value="1"/>
</dbReference>
<gene>
    <name evidence="1" type="ORF">EZL74_00040</name>
</gene>
<name>A0A4Q9Z3B7_9FLAO</name>